<keyword evidence="9" id="KW-1185">Reference proteome</keyword>
<dbReference type="RefSeq" id="WP_145018058.1">
    <property type="nucleotide sequence ID" value="NZ_VLLN01000003.1"/>
</dbReference>
<dbReference type="CDD" id="cd03426">
    <property type="entry name" value="NUDIX_CoAse_Nudt7"/>
    <property type="match status" value="1"/>
</dbReference>
<evidence type="ECO:0000256" key="1">
    <source>
        <dbReference type="ARBA" id="ARBA00001936"/>
    </source>
</evidence>
<keyword evidence="4" id="KW-0378">Hydrolase</keyword>
<evidence type="ECO:0000259" key="7">
    <source>
        <dbReference type="PROSITE" id="PS51462"/>
    </source>
</evidence>
<evidence type="ECO:0000256" key="2">
    <source>
        <dbReference type="ARBA" id="ARBA00001946"/>
    </source>
</evidence>
<dbReference type="PANTHER" id="PTHR12992">
    <property type="entry name" value="NUDIX HYDROLASE"/>
    <property type="match status" value="1"/>
</dbReference>
<dbReference type="PANTHER" id="PTHR12992:SF11">
    <property type="entry name" value="MITOCHONDRIAL COENZYME A DIPHOSPHATASE NUDT8"/>
    <property type="match status" value="1"/>
</dbReference>
<evidence type="ECO:0000313" key="9">
    <source>
        <dbReference type="Proteomes" id="UP000319449"/>
    </source>
</evidence>
<keyword evidence="5" id="KW-0460">Magnesium</keyword>
<dbReference type="InterPro" id="IPR015797">
    <property type="entry name" value="NUDIX_hydrolase-like_dom_sf"/>
</dbReference>
<dbReference type="OrthoDB" id="289720at2"/>
<sequence length="204" mass="22687">MSDLNLEQPQITLSDIARALAGYSPKRFESATQRSAVAIILRNGTDGPELLYIRRADDEHDPWSGNIGFPGGRVEKRDHSVRATAERETLEEVGLSLDCACYLGQLDDITGTNLPIQVSCFVYALTVDQELAPNDEVAKAFWFPLYELLMPGRHQLTSIPFNSTTYYRPALDLLGPEGPVLWGITYRLTEQFLSLIGHPLPPPT</sequence>
<proteinExistence type="predicted"/>
<organism evidence="8 9">
    <name type="scientific">Geobacter argillaceus</name>
    <dbReference type="NCBI Taxonomy" id="345631"/>
    <lineage>
        <taxon>Bacteria</taxon>
        <taxon>Pseudomonadati</taxon>
        <taxon>Thermodesulfobacteriota</taxon>
        <taxon>Desulfuromonadia</taxon>
        <taxon>Geobacterales</taxon>
        <taxon>Geobacteraceae</taxon>
        <taxon>Geobacter</taxon>
    </lineage>
</organism>
<dbReference type="GO" id="GO:0010945">
    <property type="term" value="F:coenzyme A diphosphatase activity"/>
    <property type="evidence" value="ECO:0007669"/>
    <property type="project" value="InterPro"/>
</dbReference>
<keyword evidence="6" id="KW-0464">Manganese</keyword>
<dbReference type="GO" id="GO:0046872">
    <property type="term" value="F:metal ion binding"/>
    <property type="evidence" value="ECO:0007669"/>
    <property type="project" value="UniProtKB-KW"/>
</dbReference>
<dbReference type="Pfam" id="PF00293">
    <property type="entry name" value="NUDIX"/>
    <property type="match status" value="1"/>
</dbReference>
<name>A0A562WQP3_9BACT</name>
<comment type="caution">
    <text evidence="8">The sequence shown here is derived from an EMBL/GenBank/DDBJ whole genome shotgun (WGS) entry which is preliminary data.</text>
</comment>
<dbReference type="Proteomes" id="UP000319449">
    <property type="component" value="Unassembled WGS sequence"/>
</dbReference>
<evidence type="ECO:0000256" key="4">
    <source>
        <dbReference type="ARBA" id="ARBA00022801"/>
    </source>
</evidence>
<dbReference type="PROSITE" id="PS51462">
    <property type="entry name" value="NUDIX"/>
    <property type="match status" value="1"/>
</dbReference>
<dbReference type="Gene3D" id="3.90.79.10">
    <property type="entry name" value="Nucleoside Triphosphate Pyrophosphohydrolase"/>
    <property type="match status" value="1"/>
</dbReference>
<evidence type="ECO:0000256" key="6">
    <source>
        <dbReference type="ARBA" id="ARBA00023211"/>
    </source>
</evidence>
<evidence type="ECO:0000313" key="8">
    <source>
        <dbReference type="EMBL" id="TWJ32670.1"/>
    </source>
</evidence>
<accession>A0A562WQP3</accession>
<evidence type="ECO:0000256" key="5">
    <source>
        <dbReference type="ARBA" id="ARBA00022842"/>
    </source>
</evidence>
<dbReference type="SUPFAM" id="SSF55811">
    <property type="entry name" value="Nudix"/>
    <property type="match status" value="1"/>
</dbReference>
<dbReference type="InterPro" id="IPR000086">
    <property type="entry name" value="NUDIX_hydrolase_dom"/>
</dbReference>
<comment type="cofactor">
    <cofactor evidence="2">
        <name>Mg(2+)</name>
        <dbReference type="ChEBI" id="CHEBI:18420"/>
    </cofactor>
</comment>
<evidence type="ECO:0000256" key="3">
    <source>
        <dbReference type="ARBA" id="ARBA00022723"/>
    </source>
</evidence>
<dbReference type="EMBL" id="VLLN01000003">
    <property type="protein sequence ID" value="TWJ32670.1"/>
    <property type="molecule type" value="Genomic_DNA"/>
</dbReference>
<reference evidence="8 9" key="1">
    <citation type="submission" date="2019-07" db="EMBL/GenBank/DDBJ databases">
        <title>Genomic Encyclopedia of Archaeal and Bacterial Type Strains, Phase II (KMG-II): from individual species to whole genera.</title>
        <authorList>
            <person name="Goeker M."/>
        </authorList>
    </citation>
    <scope>NUCLEOTIDE SEQUENCE [LARGE SCALE GENOMIC DNA]</scope>
    <source>
        <strain evidence="8 9">ATCC BAA-1139</strain>
    </source>
</reference>
<dbReference type="InterPro" id="IPR045121">
    <property type="entry name" value="CoAse"/>
</dbReference>
<comment type="cofactor">
    <cofactor evidence="1">
        <name>Mn(2+)</name>
        <dbReference type="ChEBI" id="CHEBI:29035"/>
    </cofactor>
</comment>
<dbReference type="AlphaFoldDB" id="A0A562WQP3"/>
<feature type="domain" description="Nudix hydrolase" evidence="7">
    <location>
        <begin position="32"/>
        <end position="172"/>
    </location>
</feature>
<protein>
    <submittedName>
        <fullName evidence="8">ADP-ribose pyrophosphatase YjhB (NUDIX family)</fullName>
    </submittedName>
</protein>
<gene>
    <name evidence="8" type="ORF">JN12_00645</name>
</gene>
<keyword evidence="3" id="KW-0479">Metal-binding</keyword>